<sequence length="358" mass="39826">MAEEEPSTLWERERLQKHLREVLGDDYKYLPSTAGLNFAHHSGTPYVDVALLHTKTVNGTLWARINWYDKAVYTNTPWIAGTPMGPCPANAQLRPAFARYFDRPKAYHSASTMNALVHYVLMASGHVRQIWCKGSAWSPLKEACAVAKAKELNGNQCGNSTGAFAAARQGPNPANGTPKKRDRDPQNENNGSPHLPKRLNAIPTPLAKIHDYEHHRQGLDGAFRALQLSYETFYANSSHQIDALTLENEALKRGPNLFKAQIDTLEVQNRDHEARIKDLLGKNRRVEFLNLDLKKQVGVKAGELEAVKTECEGLKQEIAAAETRIRDAEKGLKNTLAALGVQGNGHEHKHEGGSEMEF</sequence>
<evidence type="ECO:0000256" key="1">
    <source>
        <dbReference type="SAM" id="Coils"/>
    </source>
</evidence>
<accession>A0A7C8M884</accession>
<evidence type="ECO:0000313" key="3">
    <source>
        <dbReference type="EMBL" id="KAF2866342.1"/>
    </source>
</evidence>
<feature type="coiled-coil region" evidence="1">
    <location>
        <begin position="262"/>
        <end position="338"/>
    </location>
</feature>
<name>A0A7C8M884_9PLEO</name>
<protein>
    <submittedName>
        <fullName evidence="3">Uncharacterized protein</fullName>
    </submittedName>
</protein>
<dbReference type="Proteomes" id="UP000481861">
    <property type="component" value="Unassembled WGS sequence"/>
</dbReference>
<evidence type="ECO:0000313" key="4">
    <source>
        <dbReference type="Proteomes" id="UP000481861"/>
    </source>
</evidence>
<reference evidence="3 4" key="1">
    <citation type="submission" date="2020-01" db="EMBL/GenBank/DDBJ databases">
        <authorList>
            <consortium name="DOE Joint Genome Institute"/>
            <person name="Haridas S."/>
            <person name="Albert R."/>
            <person name="Binder M."/>
            <person name="Bloem J."/>
            <person name="Labutti K."/>
            <person name="Salamov A."/>
            <person name="Andreopoulos B."/>
            <person name="Baker S.E."/>
            <person name="Barry K."/>
            <person name="Bills G."/>
            <person name="Bluhm B.H."/>
            <person name="Cannon C."/>
            <person name="Castanera R."/>
            <person name="Culley D.E."/>
            <person name="Daum C."/>
            <person name="Ezra D."/>
            <person name="Gonzalez J.B."/>
            <person name="Henrissat B."/>
            <person name="Kuo A."/>
            <person name="Liang C."/>
            <person name="Lipzen A."/>
            <person name="Lutzoni F."/>
            <person name="Magnuson J."/>
            <person name="Mondo S."/>
            <person name="Nolan M."/>
            <person name="Ohm R."/>
            <person name="Pangilinan J."/>
            <person name="Park H.-J.H."/>
            <person name="Ramirez L."/>
            <person name="Alfaro M."/>
            <person name="Sun H."/>
            <person name="Tritt A."/>
            <person name="Yoshinaga Y."/>
            <person name="Zwiers L.-H.L."/>
            <person name="Turgeon B.G."/>
            <person name="Goodwin S.B."/>
            <person name="Spatafora J.W."/>
            <person name="Crous P.W."/>
            <person name="Grigoriev I.V."/>
        </authorList>
    </citation>
    <scope>NUCLEOTIDE SEQUENCE [LARGE SCALE GENOMIC DNA]</scope>
    <source>
        <strain evidence="3 4">CBS 611.86</strain>
    </source>
</reference>
<keyword evidence="1" id="KW-0175">Coiled coil</keyword>
<keyword evidence="4" id="KW-1185">Reference proteome</keyword>
<dbReference type="EMBL" id="JAADJZ010000028">
    <property type="protein sequence ID" value="KAF2866342.1"/>
    <property type="molecule type" value="Genomic_DNA"/>
</dbReference>
<evidence type="ECO:0000256" key="2">
    <source>
        <dbReference type="SAM" id="MobiDB-lite"/>
    </source>
</evidence>
<organism evidence="3 4">
    <name type="scientific">Massariosphaeria phaeospora</name>
    <dbReference type="NCBI Taxonomy" id="100035"/>
    <lineage>
        <taxon>Eukaryota</taxon>
        <taxon>Fungi</taxon>
        <taxon>Dikarya</taxon>
        <taxon>Ascomycota</taxon>
        <taxon>Pezizomycotina</taxon>
        <taxon>Dothideomycetes</taxon>
        <taxon>Pleosporomycetidae</taxon>
        <taxon>Pleosporales</taxon>
        <taxon>Pleosporales incertae sedis</taxon>
        <taxon>Massariosphaeria</taxon>
    </lineage>
</organism>
<dbReference type="AlphaFoldDB" id="A0A7C8M884"/>
<comment type="caution">
    <text evidence="3">The sequence shown here is derived from an EMBL/GenBank/DDBJ whole genome shotgun (WGS) entry which is preliminary data.</text>
</comment>
<feature type="region of interest" description="Disordered" evidence="2">
    <location>
        <begin position="162"/>
        <end position="200"/>
    </location>
</feature>
<proteinExistence type="predicted"/>
<gene>
    <name evidence="3" type="ORF">BDV95DRAFT_623062</name>
</gene>